<gene>
    <name evidence="6" type="ORF">DPMN_114828</name>
</gene>
<dbReference type="EMBL" id="JAIWYP010000004">
    <property type="protein sequence ID" value="KAH3841369.1"/>
    <property type="molecule type" value="Genomic_DNA"/>
</dbReference>
<keyword evidence="7" id="KW-1185">Reference proteome</keyword>
<sequence length="323" mass="36320">MGCCPKGDTLVSPVVKYVLLVGTLIHWICGAGMLALGIWAYVEKNKVFYHAVQNVYDVIFDLSIVLMTFGAVMFVITMCGFVGALRENTILLKIFYWSLAVIFVVEVVGGSLVLIFKDRAVGHLSGVLKEVYVRDYQDDQEGIMDYFQEKFACCGVDGYKDWNKNAYFNCSGRNPSRIKCAVPYSCCKKPDEMMPGLHNILCGASVLSQNASSVKVYTVGCVPTVVAWLHSNMLIIGAIAIAIAVPQLLGICLGKLLVNQIEDQRSRYFMHRNVRGRARSRVEGDIELPNKFRLYTDAAKAHVNKAFQNVRDWRGNYDRRWRE</sequence>
<keyword evidence="2 5" id="KW-0812">Transmembrane</keyword>
<evidence type="ECO:0008006" key="8">
    <source>
        <dbReference type="Google" id="ProtNLM"/>
    </source>
</evidence>
<feature type="transmembrane region" description="Helical" evidence="5">
    <location>
        <begin position="17"/>
        <end position="42"/>
    </location>
</feature>
<dbReference type="GO" id="GO:0005886">
    <property type="term" value="C:plasma membrane"/>
    <property type="evidence" value="ECO:0007669"/>
    <property type="project" value="TreeGrafter"/>
</dbReference>
<dbReference type="Gene3D" id="1.10.1450.10">
    <property type="entry name" value="Tetraspanin"/>
    <property type="match status" value="1"/>
</dbReference>
<accession>A0A9D4KKY5</accession>
<organism evidence="6 7">
    <name type="scientific">Dreissena polymorpha</name>
    <name type="common">Zebra mussel</name>
    <name type="synonym">Mytilus polymorpha</name>
    <dbReference type="NCBI Taxonomy" id="45954"/>
    <lineage>
        <taxon>Eukaryota</taxon>
        <taxon>Metazoa</taxon>
        <taxon>Spiralia</taxon>
        <taxon>Lophotrochozoa</taxon>
        <taxon>Mollusca</taxon>
        <taxon>Bivalvia</taxon>
        <taxon>Autobranchia</taxon>
        <taxon>Heteroconchia</taxon>
        <taxon>Euheterodonta</taxon>
        <taxon>Imparidentia</taxon>
        <taxon>Neoheterodontei</taxon>
        <taxon>Myida</taxon>
        <taxon>Dreissenoidea</taxon>
        <taxon>Dreissenidae</taxon>
        <taxon>Dreissena</taxon>
    </lineage>
</organism>
<evidence type="ECO:0000256" key="2">
    <source>
        <dbReference type="ARBA" id="ARBA00022692"/>
    </source>
</evidence>
<evidence type="ECO:0000313" key="7">
    <source>
        <dbReference type="Proteomes" id="UP000828390"/>
    </source>
</evidence>
<evidence type="ECO:0000313" key="6">
    <source>
        <dbReference type="EMBL" id="KAH3841369.1"/>
    </source>
</evidence>
<evidence type="ECO:0000256" key="1">
    <source>
        <dbReference type="ARBA" id="ARBA00004141"/>
    </source>
</evidence>
<feature type="transmembrane region" description="Helical" evidence="5">
    <location>
        <begin position="233"/>
        <end position="258"/>
    </location>
</feature>
<reference evidence="6" key="1">
    <citation type="journal article" date="2019" name="bioRxiv">
        <title>The Genome of the Zebra Mussel, Dreissena polymorpha: A Resource for Invasive Species Research.</title>
        <authorList>
            <person name="McCartney M.A."/>
            <person name="Auch B."/>
            <person name="Kono T."/>
            <person name="Mallez S."/>
            <person name="Zhang Y."/>
            <person name="Obille A."/>
            <person name="Becker A."/>
            <person name="Abrahante J.E."/>
            <person name="Garbe J."/>
            <person name="Badalamenti J.P."/>
            <person name="Herman A."/>
            <person name="Mangelson H."/>
            <person name="Liachko I."/>
            <person name="Sullivan S."/>
            <person name="Sone E.D."/>
            <person name="Koren S."/>
            <person name="Silverstein K.A.T."/>
            <person name="Beckman K.B."/>
            <person name="Gohl D.M."/>
        </authorList>
    </citation>
    <scope>NUCLEOTIDE SEQUENCE</scope>
    <source>
        <strain evidence="6">Duluth1</strain>
        <tissue evidence="6">Whole animal</tissue>
    </source>
</reference>
<name>A0A9D4KKY5_DREPO</name>
<dbReference type="PANTHER" id="PTHR19282:SF431">
    <property type="entry name" value="TETRASPANIN 26A, ISOFORM B-RELATED"/>
    <property type="match status" value="1"/>
</dbReference>
<keyword evidence="3 5" id="KW-1133">Transmembrane helix</keyword>
<comment type="subcellular location">
    <subcellularLocation>
        <location evidence="1">Membrane</location>
        <topology evidence="1">Multi-pass membrane protein</topology>
    </subcellularLocation>
</comment>
<comment type="caution">
    <text evidence="6">The sequence shown here is derived from an EMBL/GenBank/DDBJ whole genome shotgun (WGS) entry which is preliminary data.</text>
</comment>
<evidence type="ECO:0000256" key="3">
    <source>
        <dbReference type="ARBA" id="ARBA00022989"/>
    </source>
</evidence>
<dbReference type="PANTHER" id="PTHR19282">
    <property type="entry name" value="TETRASPANIN"/>
    <property type="match status" value="1"/>
</dbReference>
<dbReference type="OrthoDB" id="2014092at2759"/>
<dbReference type="Proteomes" id="UP000828390">
    <property type="component" value="Unassembled WGS sequence"/>
</dbReference>
<feature type="transmembrane region" description="Helical" evidence="5">
    <location>
        <begin position="94"/>
        <end position="116"/>
    </location>
</feature>
<evidence type="ECO:0000256" key="4">
    <source>
        <dbReference type="ARBA" id="ARBA00023136"/>
    </source>
</evidence>
<dbReference type="Pfam" id="PF00335">
    <property type="entry name" value="Tetraspanin"/>
    <property type="match status" value="1"/>
</dbReference>
<dbReference type="AlphaFoldDB" id="A0A9D4KKY5"/>
<dbReference type="PRINTS" id="PR00259">
    <property type="entry name" value="TMFOUR"/>
</dbReference>
<dbReference type="InterPro" id="IPR018499">
    <property type="entry name" value="Tetraspanin/Peripherin"/>
</dbReference>
<proteinExistence type="predicted"/>
<dbReference type="SUPFAM" id="SSF48652">
    <property type="entry name" value="Tetraspanin"/>
    <property type="match status" value="1"/>
</dbReference>
<evidence type="ECO:0000256" key="5">
    <source>
        <dbReference type="SAM" id="Phobius"/>
    </source>
</evidence>
<keyword evidence="4 5" id="KW-0472">Membrane</keyword>
<dbReference type="InterPro" id="IPR008952">
    <property type="entry name" value="Tetraspanin_EC2_sf"/>
</dbReference>
<feature type="transmembrane region" description="Helical" evidence="5">
    <location>
        <begin position="62"/>
        <end position="82"/>
    </location>
</feature>
<reference evidence="6" key="2">
    <citation type="submission" date="2020-11" db="EMBL/GenBank/DDBJ databases">
        <authorList>
            <person name="McCartney M.A."/>
            <person name="Auch B."/>
            <person name="Kono T."/>
            <person name="Mallez S."/>
            <person name="Becker A."/>
            <person name="Gohl D.M."/>
            <person name="Silverstein K.A.T."/>
            <person name="Koren S."/>
            <person name="Bechman K.B."/>
            <person name="Herman A."/>
            <person name="Abrahante J.E."/>
            <person name="Garbe J."/>
        </authorList>
    </citation>
    <scope>NUCLEOTIDE SEQUENCE</scope>
    <source>
        <strain evidence="6">Duluth1</strain>
        <tissue evidence="6">Whole animal</tissue>
    </source>
</reference>
<protein>
    <recommendedName>
        <fullName evidence="8">Tetraspanin</fullName>
    </recommendedName>
</protein>